<organism evidence="1 2">
    <name type="scientific">Stylosanthes scabra</name>
    <dbReference type="NCBI Taxonomy" id="79078"/>
    <lineage>
        <taxon>Eukaryota</taxon>
        <taxon>Viridiplantae</taxon>
        <taxon>Streptophyta</taxon>
        <taxon>Embryophyta</taxon>
        <taxon>Tracheophyta</taxon>
        <taxon>Spermatophyta</taxon>
        <taxon>Magnoliopsida</taxon>
        <taxon>eudicotyledons</taxon>
        <taxon>Gunneridae</taxon>
        <taxon>Pentapetalae</taxon>
        <taxon>rosids</taxon>
        <taxon>fabids</taxon>
        <taxon>Fabales</taxon>
        <taxon>Fabaceae</taxon>
        <taxon>Papilionoideae</taxon>
        <taxon>50 kb inversion clade</taxon>
        <taxon>dalbergioids sensu lato</taxon>
        <taxon>Dalbergieae</taxon>
        <taxon>Pterocarpus clade</taxon>
        <taxon>Stylosanthes</taxon>
    </lineage>
</organism>
<evidence type="ECO:0000313" key="1">
    <source>
        <dbReference type="EMBL" id="MED6164838.1"/>
    </source>
</evidence>
<gene>
    <name evidence="1" type="ORF">PIB30_093943</name>
</gene>
<comment type="caution">
    <text evidence="1">The sequence shown here is derived from an EMBL/GenBank/DDBJ whole genome shotgun (WGS) entry which is preliminary data.</text>
</comment>
<proteinExistence type="predicted"/>
<name>A0ABU6UYY6_9FABA</name>
<evidence type="ECO:0008006" key="3">
    <source>
        <dbReference type="Google" id="ProtNLM"/>
    </source>
</evidence>
<dbReference type="Proteomes" id="UP001341840">
    <property type="component" value="Unassembled WGS sequence"/>
</dbReference>
<keyword evidence="2" id="KW-1185">Reference proteome</keyword>
<sequence>MGKEDSEKSFMCRFSALVTASVTMDEIFRVTKSLQQAKHKIESNSKVHEKTGSPSVVIGDLVVIKSKGAPSAREVANKKRLCSACGLAGHTKRTCMGSKSAELHASAHKVDCSQVSEPKVPPVVGNEPGPILSLSQLKIPIGGHQWLLQVWMYLL</sequence>
<protein>
    <recommendedName>
        <fullName evidence="3">CCHC-type domain-containing protein</fullName>
    </recommendedName>
</protein>
<reference evidence="1 2" key="1">
    <citation type="journal article" date="2023" name="Plants (Basel)">
        <title>Bridging the Gap: Combining Genomics and Transcriptomics Approaches to Understand Stylosanthes scabra, an Orphan Legume from the Brazilian Caatinga.</title>
        <authorList>
            <person name="Ferreira-Neto J.R.C."/>
            <person name="da Silva M.D."/>
            <person name="Binneck E."/>
            <person name="de Melo N.F."/>
            <person name="da Silva R.H."/>
            <person name="de Melo A.L.T.M."/>
            <person name="Pandolfi V."/>
            <person name="Bustamante F.O."/>
            <person name="Brasileiro-Vidal A.C."/>
            <person name="Benko-Iseppon A.M."/>
        </authorList>
    </citation>
    <scope>NUCLEOTIDE SEQUENCE [LARGE SCALE GENOMIC DNA]</scope>
    <source>
        <tissue evidence="1">Leaves</tissue>
    </source>
</reference>
<evidence type="ECO:0000313" key="2">
    <source>
        <dbReference type="Proteomes" id="UP001341840"/>
    </source>
</evidence>
<dbReference type="EMBL" id="JASCZI010122867">
    <property type="protein sequence ID" value="MED6164838.1"/>
    <property type="molecule type" value="Genomic_DNA"/>
</dbReference>
<accession>A0ABU6UYY6</accession>